<evidence type="ECO:0000256" key="11">
    <source>
        <dbReference type="ARBA" id="ARBA00022842"/>
    </source>
</evidence>
<dbReference type="PROSITE" id="PS50975">
    <property type="entry name" value="ATP_GRASP"/>
    <property type="match status" value="1"/>
</dbReference>
<keyword evidence="14 17" id="KW-0092">Biotin</keyword>
<dbReference type="InterPro" id="IPR011761">
    <property type="entry name" value="ATP-grasp"/>
</dbReference>
<dbReference type="InterPro" id="IPR016185">
    <property type="entry name" value="PreATP-grasp_dom_sf"/>
</dbReference>
<dbReference type="InterPro" id="IPR004549">
    <property type="entry name" value="Acetyl_CoA_COase_biotin_COase"/>
</dbReference>
<dbReference type="GO" id="GO:0006633">
    <property type="term" value="P:fatty acid biosynthetic process"/>
    <property type="evidence" value="ECO:0007669"/>
    <property type="project" value="UniProtKB-KW"/>
</dbReference>
<comment type="subunit">
    <text evidence="3 17">Acetyl-CoA carboxylase is a heterohexamer of biotin carboxyl carrier protein, biotin carboxylase and the two subunits of carboxyl transferase in a 2:2 complex.</text>
</comment>
<evidence type="ECO:0000256" key="13">
    <source>
        <dbReference type="ARBA" id="ARBA00023160"/>
    </source>
</evidence>
<keyword evidence="7" id="KW-0479">Metal-binding</keyword>
<evidence type="ECO:0000256" key="8">
    <source>
        <dbReference type="ARBA" id="ARBA00022741"/>
    </source>
</evidence>
<dbReference type="Gene3D" id="3.30.470.20">
    <property type="entry name" value="ATP-grasp fold, B domain"/>
    <property type="match status" value="1"/>
</dbReference>
<evidence type="ECO:0000256" key="16">
    <source>
        <dbReference type="PROSITE-ProRule" id="PRU00409"/>
    </source>
</evidence>
<dbReference type="GO" id="GO:2001295">
    <property type="term" value="P:malonyl-CoA biosynthetic process"/>
    <property type="evidence" value="ECO:0007669"/>
    <property type="project" value="UniProtKB-UniPathway"/>
</dbReference>
<comment type="caution">
    <text evidence="20">The sequence shown here is derived from an EMBL/GenBank/DDBJ whole genome shotgun (WGS) entry which is preliminary data.</text>
</comment>
<dbReference type="EMBL" id="MAYW01000018">
    <property type="protein sequence ID" value="ODS33859.1"/>
    <property type="molecule type" value="Genomic_DNA"/>
</dbReference>
<name>A0A1E3XE34_9BACT</name>
<dbReference type="PROSITE" id="PS50979">
    <property type="entry name" value="BC"/>
    <property type="match status" value="1"/>
</dbReference>
<dbReference type="FunFam" id="3.40.50.20:FF:000010">
    <property type="entry name" value="Propionyl-CoA carboxylase subunit alpha"/>
    <property type="match status" value="1"/>
</dbReference>
<keyword evidence="9 17" id="KW-0276">Fatty acid metabolism</keyword>
<keyword evidence="12 17" id="KW-0443">Lipid metabolism</keyword>
<evidence type="ECO:0000256" key="5">
    <source>
        <dbReference type="ARBA" id="ARBA00022516"/>
    </source>
</evidence>
<feature type="domain" description="Biotin carboxylation" evidence="19">
    <location>
        <begin position="1"/>
        <end position="446"/>
    </location>
</feature>
<evidence type="ECO:0000256" key="10">
    <source>
        <dbReference type="ARBA" id="ARBA00022840"/>
    </source>
</evidence>
<feature type="domain" description="ATP-grasp" evidence="18">
    <location>
        <begin position="120"/>
        <end position="317"/>
    </location>
</feature>
<organism evidence="20 21">
    <name type="scientific">Candidatus Scalindua rubra</name>
    <dbReference type="NCBI Taxonomy" id="1872076"/>
    <lineage>
        <taxon>Bacteria</taxon>
        <taxon>Pseudomonadati</taxon>
        <taxon>Planctomycetota</taxon>
        <taxon>Candidatus Brocadiia</taxon>
        <taxon>Candidatus Brocadiales</taxon>
        <taxon>Candidatus Scalinduaceae</taxon>
        <taxon>Candidatus Scalindua</taxon>
    </lineage>
</organism>
<comment type="pathway">
    <text evidence="2 17">Lipid metabolism; malonyl-CoA biosynthesis; malonyl-CoA from acetyl-CoA: step 1/1.</text>
</comment>
<keyword evidence="5 17" id="KW-0444">Lipid biosynthesis</keyword>
<evidence type="ECO:0000256" key="4">
    <source>
        <dbReference type="ARBA" id="ARBA00013263"/>
    </source>
</evidence>
<dbReference type="Pfam" id="PF02786">
    <property type="entry name" value="CPSase_L_D2"/>
    <property type="match status" value="1"/>
</dbReference>
<dbReference type="InterPro" id="IPR005481">
    <property type="entry name" value="BC-like_N"/>
</dbReference>
<keyword evidence="8 16" id="KW-0547">Nucleotide-binding</keyword>
<dbReference type="InterPro" id="IPR005479">
    <property type="entry name" value="CPAse_ATP-bd"/>
</dbReference>
<protein>
    <recommendedName>
        <fullName evidence="4 17">Biotin carboxylase</fullName>
        <ecNumber evidence="4 17">6.3.4.14</ecNumber>
    </recommendedName>
    <alternativeName>
        <fullName evidence="17">Acetyl-coenzyme A carboxylase biotin carboxylase subunit A</fullName>
    </alternativeName>
</protein>
<reference evidence="20 21" key="1">
    <citation type="submission" date="2016-07" db="EMBL/GenBank/DDBJ databases">
        <title>Draft genome of Scalindua rubra, obtained from a brine-seawater interface in the Red Sea, sheds light on salt adaptation in anammox bacteria.</title>
        <authorList>
            <person name="Speth D.R."/>
            <person name="Lagkouvardos I."/>
            <person name="Wang Y."/>
            <person name="Qian P.-Y."/>
            <person name="Dutilh B.E."/>
            <person name="Jetten M.S."/>
        </authorList>
    </citation>
    <scope>NUCLEOTIDE SEQUENCE [LARGE SCALE GENOMIC DNA]</scope>
    <source>
        <strain evidence="20">BSI-1</strain>
    </source>
</reference>
<dbReference type="UniPathway" id="UPA00655">
    <property type="reaction ID" value="UER00711"/>
</dbReference>
<evidence type="ECO:0000256" key="1">
    <source>
        <dbReference type="ARBA" id="ARBA00003761"/>
    </source>
</evidence>
<dbReference type="Proteomes" id="UP000094056">
    <property type="component" value="Unassembled WGS sequence"/>
</dbReference>
<keyword evidence="6 17" id="KW-0436">Ligase</keyword>
<dbReference type="SMART" id="SM00878">
    <property type="entry name" value="Biotin_carb_C"/>
    <property type="match status" value="1"/>
</dbReference>
<dbReference type="Gene3D" id="3.30.1490.20">
    <property type="entry name" value="ATP-grasp fold, A domain"/>
    <property type="match status" value="1"/>
</dbReference>
<evidence type="ECO:0000313" key="20">
    <source>
        <dbReference type="EMBL" id="ODS33859.1"/>
    </source>
</evidence>
<dbReference type="PROSITE" id="PS00866">
    <property type="entry name" value="CPSASE_1"/>
    <property type="match status" value="1"/>
</dbReference>
<dbReference type="PANTHER" id="PTHR48095:SF2">
    <property type="entry name" value="BIOTIN CARBOXYLASE, CHLOROPLASTIC"/>
    <property type="match status" value="1"/>
</dbReference>
<dbReference type="PATRIC" id="fig|1872076.5.peg.1180"/>
<sequence length="450" mass="50145">MFSRILVANRGEIALRIIRSCKELGVETVAVCSKADENALYLQYADAHICIGPGEAEESYLNIPSIVSAAEIADIEAIHPGYGFLAEDSHFAEVCESSNIVFIGPSSEVMTKMGDKIQARRLAAENKIPVIPGSDSTVENQQQALKIAHEVGYPVLIKASFGGGGRGMRVAHNDISLVNSLAVAQREAEAAFKDSSIYIEKYIEHSRHIEVQIVADNYGNVIHLGERDCTIQRRHQKLLEQAPSPTVSDQLREDICKAALKIAKAVNYTNVGTVEFLVDEEGKHYFIEMNTRLQVEHPVTEMITGMDLVKEQIRIAHGERLNLRQKKVKSEGVAIECRINAEDPNNSFRPYAGKITMCSVPGGRGVRVDSHIYTGYEVPPYYDSLLSKLIVHQKSREDAIACMRRALNEYRIEGVKTTIPLHLKIIMDPRFITGDVHTDFVENFIDEKEQ</sequence>
<evidence type="ECO:0000256" key="2">
    <source>
        <dbReference type="ARBA" id="ARBA00004956"/>
    </source>
</evidence>
<dbReference type="Pfam" id="PF00289">
    <property type="entry name" value="Biotin_carb_N"/>
    <property type="match status" value="1"/>
</dbReference>
<dbReference type="SUPFAM" id="SSF51246">
    <property type="entry name" value="Rudiment single hybrid motif"/>
    <property type="match status" value="1"/>
</dbReference>
<dbReference type="NCBIfam" id="TIGR00514">
    <property type="entry name" value="accC"/>
    <property type="match status" value="1"/>
</dbReference>
<dbReference type="GO" id="GO:0004075">
    <property type="term" value="F:biotin carboxylase activity"/>
    <property type="evidence" value="ECO:0007669"/>
    <property type="project" value="UniProtKB-EC"/>
</dbReference>
<dbReference type="FunFam" id="3.30.1490.20:FF:000018">
    <property type="entry name" value="Biotin carboxylase"/>
    <property type="match status" value="1"/>
</dbReference>
<dbReference type="EC" id="6.3.4.14" evidence="4 17"/>
<dbReference type="Pfam" id="PF02785">
    <property type="entry name" value="Biotin_carb_C"/>
    <property type="match status" value="1"/>
</dbReference>
<keyword evidence="11" id="KW-0460">Magnesium</keyword>
<dbReference type="GO" id="GO:0046872">
    <property type="term" value="F:metal ion binding"/>
    <property type="evidence" value="ECO:0007669"/>
    <property type="project" value="UniProtKB-KW"/>
</dbReference>
<proteinExistence type="predicted"/>
<evidence type="ECO:0000256" key="3">
    <source>
        <dbReference type="ARBA" id="ARBA00011750"/>
    </source>
</evidence>
<evidence type="ECO:0000256" key="14">
    <source>
        <dbReference type="ARBA" id="ARBA00023267"/>
    </source>
</evidence>
<dbReference type="InterPro" id="IPR011054">
    <property type="entry name" value="Rudment_hybrid_motif"/>
</dbReference>
<evidence type="ECO:0000256" key="12">
    <source>
        <dbReference type="ARBA" id="ARBA00023098"/>
    </source>
</evidence>
<accession>A0A1E3XE34</accession>
<evidence type="ECO:0000256" key="9">
    <source>
        <dbReference type="ARBA" id="ARBA00022832"/>
    </source>
</evidence>
<dbReference type="SUPFAM" id="SSF52440">
    <property type="entry name" value="PreATP-grasp domain"/>
    <property type="match status" value="1"/>
</dbReference>
<evidence type="ECO:0000259" key="19">
    <source>
        <dbReference type="PROSITE" id="PS50979"/>
    </source>
</evidence>
<evidence type="ECO:0000313" key="21">
    <source>
        <dbReference type="Proteomes" id="UP000094056"/>
    </source>
</evidence>
<evidence type="ECO:0000256" key="6">
    <source>
        <dbReference type="ARBA" id="ARBA00022598"/>
    </source>
</evidence>
<dbReference type="InterPro" id="IPR005482">
    <property type="entry name" value="Biotin_COase_C"/>
</dbReference>
<dbReference type="PROSITE" id="PS00867">
    <property type="entry name" value="CPSASE_2"/>
    <property type="match status" value="1"/>
</dbReference>
<dbReference type="AlphaFoldDB" id="A0A1E3XE34"/>
<comment type="catalytic activity">
    <reaction evidence="15 17">
        <text>N(6)-biotinyl-L-lysyl-[protein] + hydrogencarbonate + ATP = N(6)-carboxybiotinyl-L-lysyl-[protein] + ADP + phosphate + H(+)</text>
        <dbReference type="Rhea" id="RHEA:13501"/>
        <dbReference type="Rhea" id="RHEA-COMP:10505"/>
        <dbReference type="Rhea" id="RHEA-COMP:10506"/>
        <dbReference type="ChEBI" id="CHEBI:15378"/>
        <dbReference type="ChEBI" id="CHEBI:17544"/>
        <dbReference type="ChEBI" id="CHEBI:30616"/>
        <dbReference type="ChEBI" id="CHEBI:43474"/>
        <dbReference type="ChEBI" id="CHEBI:83144"/>
        <dbReference type="ChEBI" id="CHEBI:83145"/>
        <dbReference type="ChEBI" id="CHEBI:456216"/>
        <dbReference type="EC" id="6.3.4.14"/>
    </reaction>
</comment>
<dbReference type="InterPro" id="IPR013815">
    <property type="entry name" value="ATP_grasp_subdomain_1"/>
</dbReference>
<evidence type="ECO:0000259" key="18">
    <source>
        <dbReference type="PROSITE" id="PS50975"/>
    </source>
</evidence>
<keyword evidence="13 17" id="KW-0275">Fatty acid biosynthesis</keyword>
<dbReference type="InterPro" id="IPR051602">
    <property type="entry name" value="ACC_Biotin_Carboxylase"/>
</dbReference>
<dbReference type="Gene3D" id="3.40.50.20">
    <property type="match status" value="1"/>
</dbReference>
<dbReference type="NCBIfam" id="NF006367">
    <property type="entry name" value="PRK08591.1"/>
    <property type="match status" value="1"/>
</dbReference>
<gene>
    <name evidence="20" type="primary">accC</name>
    <name evidence="20" type="ORF">SCARUB_01020</name>
</gene>
<dbReference type="InterPro" id="IPR011764">
    <property type="entry name" value="Biotin_carboxylation_dom"/>
</dbReference>
<dbReference type="PANTHER" id="PTHR48095">
    <property type="entry name" value="PYRUVATE CARBOXYLASE SUBUNIT A"/>
    <property type="match status" value="1"/>
</dbReference>
<evidence type="ECO:0000256" key="7">
    <source>
        <dbReference type="ARBA" id="ARBA00022723"/>
    </source>
</evidence>
<evidence type="ECO:0000256" key="15">
    <source>
        <dbReference type="ARBA" id="ARBA00048600"/>
    </source>
</evidence>
<keyword evidence="10 16" id="KW-0067">ATP-binding</keyword>
<comment type="function">
    <text evidence="1 17">This protein is a component of the acetyl coenzyme A carboxylase complex; first, biotin carboxylase catalyzes the carboxylation of the carrier protein and then the transcarboxylase transfers the carboxyl group to form malonyl-CoA.</text>
</comment>
<dbReference type="GO" id="GO:0005524">
    <property type="term" value="F:ATP binding"/>
    <property type="evidence" value="ECO:0007669"/>
    <property type="project" value="UniProtKB-UniRule"/>
</dbReference>
<dbReference type="SUPFAM" id="SSF56059">
    <property type="entry name" value="Glutathione synthetase ATP-binding domain-like"/>
    <property type="match status" value="1"/>
</dbReference>
<evidence type="ECO:0000256" key="17">
    <source>
        <dbReference type="RuleBase" id="RU365063"/>
    </source>
</evidence>